<evidence type="ECO:0000313" key="2">
    <source>
        <dbReference type="Proteomes" id="UP000193498"/>
    </source>
</evidence>
<proteinExistence type="predicted"/>
<dbReference type="EMBL" id="MCFE01000385">
    <property type="protein sequence ID" value="ORX90344.1"/>
    <property type="molecule type" value="Genomic_DNA"/>
</dbReference>
<accession>A0A1Y1XYA6</accession>
<protein>
    <submittedName>
        <fullName evidence="1">Uncharacterized protein</fullName>
    </submittedName>
</protein>
<evidence type="ECO:0000313" key="1">
    <source>
        <dbReference type="EMBL" id="ORX90344.1"/>
    </source>
</evidence>
<dbReference type="AlphaFoldDB" id="A0A1Y1XYA6"/>
<dbReference type="Proteomes" id="UP000193498">
    <property type="component" value="Unassembled WGS sequence"/>
</dbReference>
<keyword evidence="2" id="KW-1185">Reference proteome</keyword>
<name>A0A1Y1XYA6_9FUNG</name>
<organism evidence="1 2">
    <name type="scientific">Basidiobolus meristosporus CBS 931.73</name>
    <dbReference type="NCBI Taxonomy" id="1314790"/>
    <lineage>
        <taxon>Eukaryota</taxon>
        <taxon>Fungi</taxon>
        <taxon>Fungi incertae sedis</taxon>
        <taxon>Zoopagomycota</taxon>
        <taxon>Entomophthoromycotina</taxon>
        <taxon>Basidiobolomycetes</taxon>
        <taxon>Basidiobolales</taxon>
        <taxon>Basidiobolaceae</taxon>
        <taxon>Basidiobolus</taxon>
    </lineage>
</organism>
<dbReference type="InParanoid" id="A0A1Y1XYA6"/>
<reference evidence="1 2" key="1">
    <citation type="submission" date="2016-07" db="EMBL/GenBank/DDBJ databases">
        <title>Pervasive Adenine N6-methylation of Active Genes in Fungi.</title>
        <authorList>
            <consortium name="DOE Joint Genome Institute"/>
            <person name="Mondo S.J."/>
            <person name="Dannebaum R.O."/>
            <person name="Kuo R.C."/>
            <person name="Labutti K."/>
            <person name="Haridas S."/>
            <person name="Kuo A."/>
            <person name="Salamov A."/>
            <person name="Ahrendt S.R."/>
            <person name="Lipzen A."/>
            <person name="Sullivan W."/>
            <person name="Andreopoulos W.B."/>
            <person name="Clum A."/>
            <person name="Lindquist E."/>
            <person name="Daum C."/>
            <person name="Ramamoorthy G.K."/>
            <person name="Gryganskyi A."/>
            <person name="Culley D."/>
            <person name="Magnuson J.K."/>
            <person name="James T.Y."/>
            <person name="O'Malley M.A."/>
            <person name="Stajich J.E."/>
            <person name="Spatafora J.W."/>
            <person name="Visel A."/>
            <person name="Grigoriev I.V."/>
        </authorList>
    </citation>
    <scope>NUCLEOTIDE SEQUENCE [LARGE SCALE GENOMIC DNA]</scope>
    <source>
        <strain evidence="1 2">CBS 931.73</strain>
    </source>
</reference>
<comment type="caution">
    <text evidence="1">The sequence shown here is derived from an EMBL/GenBank/DDBJ whole genome shotgun (WGS) entry which is preliminary data.</text>
</comment>
<sequence length="482" mass="55898">MLPLISISSDRFPKQHSQAFAGLRSIIEYNHVNDPKIAIPKSSLTLSRFQDLSNALEENQGTFELVHGLNSFAQSLEQETVSVRKALLYLKRMPLPEFSEELCRHSDQIYPRLAKQELPMCRYNSVDRLSEGQEPNSLDVVLNEISQDKVSWQYNQMLDYITRLISEVSSKKSMLETTVHEIDRLTTQITSKSKKIEVITMKALGQKAIHLFQDHHGLLRDLGEAIRKIETTYSVHFHPYVILQVFISAIQYRQQQIASFLLDENYNWIEKMASDIEVTVQTAISLAHQIMQQHDKLMSWRRKLLDLYLDKKRQICRVKSDNRYLLDKSRLLEHKKTLTHKSFTKLKELTSETAHTAQQFLTRVRCLFHQIDEKLSEANNIDHRERDLLTQLITSSFNVPASDTKSTEQSIVPKKNAHDQLEFNSRASASHIHSFELQHQSELERLLYLIQVLDSQGKVLVMVNEIFSSWVQPLGNYTDAKP</sequence>
<gene>
    <name evidence="1" type="ORF">K493DRAFT_318045</name>
</gene>